<evidence type="ECO:0000256" key="1">
    <source>
        <dbReference type="ARBA" id="ARBA00010641"/>
    </source>
</evidence>
<evidence type="ECO:0000259" key="6">
    <source>
        <dbReference type="Pfam" id="PF04542"/>
    </source>
</evidence>
<dbReference type="SUPFAM" id="SSF88946">
    <property type="entry name" value="Sigma2 domain of RNA polymerase sigma factors"/>
    <property type="match status" value="1"/>
</dbReference>
<dbReference type="RefSeq" id="WP_171474516.1">
    <property type="nucleotide sequence ID" value="NZ_CP053452.2"/>
</dbReference>
<dbReference type="Pfam" id="PF04542">
    <property type="entry name" value="Sigma70_r2"/>
    <property type="match status" value="1"/>
</dbReference>
<dbReference type="InterPro" id="IPR014284">
    <property type="entry name" value="RNA_pol_sigma-70_dom"/>
</dbReference>
<reference evidence="8" key="1">
    <citation type="submission" date="2020-05" db="EMBL/GenBank/DDBJ databases">
        <title>Frigoriglobus tundricola gen. nov., sp. nov., a psychrotolerant cellulolytic planctomycete of the family Gemmataceae with two divergent copies of 16S rRNA gene.</title>
        <authorList>
            <person name="Kulichevskaya I.S."/>
            <person name="Ivanova A.A."/>
            <person name="Naumoff D.G."/>
            <person name="Beletsky A.V."/>
            <person name="Rijpstra W.I.C."/>
            <person name="Sinninghe Damste J.S."/>
            <person name="Mardanov A.V."/>
            <person name="Ravin N.V."/>
            <person name="Dedysh S.N."/>
        </authorList>
    </citation>
    <scope>NUCLEOTIDE SEQUENCE [LARGE SCALE GENOMIC DNA]</scope>
    <source>
        <strain evidence="8">PL17</strain>
    </source>
</reference>
<dbReference type="KEGG" id="ftj:FTUN_7182"/>
<organism evidence="7 8">
    <name type="scientific">Frigoriglobus tundricola</name>
    <dbReference type="NCBI Taxonomy" id="2774151"/>
    <lineage>
        <taxon>Bacteria</taxon>
        <taxon>Pseudomonadati</taxon>
        <taxon>Planctomycetota</taxon>
        <taxon>Planctomycetia</taxon>
        <taxon>Gemmatales</taxon>
        <taxon>Gemmataceae</taxon>
        <taxon>Frigoriglobus</taxon>
    </lineage>
</organism>
<protein>
    <submittedName>
        <fullName evidence="7">Transcriptional control</fullName>
    </submittedName>
</protein>
<dbReference type="NCBIfam" id="TIGR02937">
    <property type="entry name" value="sigma70-ECF"/>
    <property type="match status" value="1"/>
</dbReference>
<feature type="domain" description="RNA polymerase sigma-70 region 2" evidence="6">
    <location>
        <begin position="25"/>
        <end position="92"/>
    </location>
</feature>
<dbReference type="InterPro" id="IPR013325">
    <property type="entry name" value="RNA_pol_sigma_r2"/>
</dbReference>
<dbReference type="SUPFAM" id="SSF88659">
    <property type="entry name" value="Sigma3 and sigma4 domains of RNA polymerase sigma factors"/>
    <property type="match status" value="1"/>
</dbReference>
<keyword evidence="5" id="KW-0804">Transcription</keyword>
<keyword evidence="8" id="KW-1185">Reference proteome</keyword>
<keyword evidence="4" id="KW-0238">DNA-binding</keyword>
<dbReference type="Gene3D" id="1.10.1740.10">
    <property type="match status" value="1"/>
</dbReference>
<dbReference type="Proteomes" id="UP000503447">
    <property type="component" value="Chromosome"/>
</dbReference>
<keyword evidence="3" id="KW-0731">Sigma factor</keyword>
<dbReference type="GO" id="GO:0016987">
    <property type="term" value="F:sigma factor activity"/>
    <property type="evidence" value="ECO:0007669"/>
    <property type="project" value="UniProtKB-KW"/>
</dbReference>
<evidence type="ECO:0000256" key="4">
    <source>
        <dbReference type="ARBA" id="ARBA00023125"/>
    </source>
</evidence>
<dbReference type="GO" id="GO:0006352">
    <property type="term" value="P:DNA-templated transcription initiation"/>
    <property type="evidence" value="ECO:0007669"/>
    <property type="project" value="InterPro"/>
</dbReference>
<evidence type="ECO:0000256" key="2">
    <source>
        <dbReference type="ARBA" id="ARBA00023015"/>
    </source>
</evidence>
<name>A0A6M5Z1R7_9BACT</name>
<dbReference type="GO" id="GO:0003677">
    <property type="term" value="F:DNA binding"/>
    <property type="evidence" value="ECO:0007669"/>
    <property type="project" value="UniProtKB-KW"/>
</dbReference>
<dbReference type="AlphaFoldDB" id="A0A6M5Z1R7"/>
<dbReference type="PANTHER" id="PTHR43133:SF8">
    <property type="entry name" value="RNA POLYMERASE SIGMA FACTOR HI_1459-RELATED"/>
    <property type="match status" value="1"/>
</dbReference>
<accession>A0A6M5Z1R7</accession>
<dbReference type="InterPro" id="IPR013324">
    <property type="entry name" value="RNA_pol_sigma_r3/r4-like"/>
</dbReference>
<evidence type="ECO:0000256" key="3">
    <source>
        <dbReference type="ARBA" id="ARBA00023082"/>
    </source>
</evidence>
<evidence type="ECO:0000313" key="7">
    <source>
        <dbReference type="EMBL" id="QJW99570.1"/>
    </source>
</evidence>
<proteinExistence type="inferred from homology"/>
<gene>
    <name evidence="7" type="ORF">FTUN_7182</name>
</gene>
<dbReference type="InterPro" id="IPR007627">
    <property type="entry name" value="RNA_pol_sigma70_r2"/>
</dbReference>
<evidence type="ECO:0000256" key="5">
    <source>
        <dbReference type="ARBA" id="ARBA00023163"/>
    </source>
</evidence>
<dbReference type="InterPro" id="IPR039425">
    <property type="entry name" value="RNA_pol_sigma-70-like"/>
</dbReference>
<comment type="similarity">
    <text evidence="1">Belongs to the sigma-70 factor family. ECF subfamily.</text>
</comment>
<keyword evidence="2" id="KW-0805">Transcription regulation</keyword>
<sequence length="194" mass="22236">MLTTSTDLIRSLQGEARPDAWPEFVRLYTPALYAWARRLGLQDADAIDLVQDVFTVLVQKLPEFRYDRTLRFRGWLWTIARNKWRERTRRKRLPVDGAREPDDVADPVPTSLEEIDLGRHLMAQVLPAIEGQFQPSTWRAFWEHVVAGRTAPDVAAELGVSETAVYKSKIRVLARLHKELGDLVSDDHPRADAP</sequence>
<evidence type="ECO:0000313" key="8">
    <source>
        <dbReference type="Proteomes" id="UP000503447"/>
    </source>
</evidence>
<dbReference type="PANTHER" id="PTHR43133">
    <property type="entry name" value="RNA POLYMERASE ECF-TYPE SIGMA FACTO"/>
    <property type="match status" value="1"/>
</dbReference>
<dbReference type="EMBL" id="CP053452">
    <property type="protein sequence ID" value="QJW99570.1"/>
    <property type="molecule type" value="Genomic_DNA"/>
</dbReference>